<accession>A0AAV7VIU4</accession>
<keyword evidence="2" id="KW-0812">Transmembrane</keyword>
<dbReference type="EMBL" id="JANPWB010000003">
    <property type="protein sequence ID" value="KAJ1200276.1"/>
    <property type="molecule type" value="Genomic_DNA"/>
</dbReference>
<proteinExistence type="predicted"/>
<dbReference type="Proteomes" id="UP001066276">
    <property type="component" value="Chromosome 2_1"/>
</dbReference>
<keyword evidence="4" id="KW-1185">Reference proteome</keyword>
<evidence type="ECO:0000256" key="2">
    <source>
        <dbReference type="SAM" id="Phobius"/>
    </source>
</evidence>
<keyword evidence="2" id="KW-0472">Membrane</keyword>
<reference evidence="3" key="1">
    <citation type="journal article" date="2022" name="bioRxiv">
        <title>Sequencing and chromosome-scale assembly of the giantPleurodeles waltlgenome.</title>
        <authorList>
            <person name="Brown T."/>
            <person name="Elewa A."/>
            <person name="Iarovenko S."/>
            <person name="Subramanian E."/>
            <person name="Araus A.J."/>
            <person name="Petzold A."/>
            <person name="Susuki M."/>
            <person name="Suzuki K.-i.T."/>
            <person name="Hayashi T."/>
            <person name="Toyoda A."/>
            <person name="Oliveira C."/>
            <person name="Osipova E."/>
            <person name="Leigh N.D."/>
            <person name="Simon A."/>
            <person name="Yun M.H."/>
        </authorList>
    </citation>
    <scope>NUCLEOTIDE SEQUENCE</scope>
    <source>
        <strain evidence="3">20211129_DDA</strain>
        <tissue evidence="3">Liver</tissue>
    </source>
</reference>
<name>A0AAV7VIU4_PLEWA</name>
<keyword evidence="2" id="KW-1133">Transmembrane helix</keyword>
<gene>
    <name evidence="3" type="ORF">NDU88_004101</name>
</gene>
<dbReference type="AlphaFoldDB" id="A0AAV7VIU4"/>
<sequence>MGDKSGKLLYWLATRGPAARVVPAIRDTEVVLVVIAQAFAAYYQALYAKDSLPCLVEEFQGTTRSSTPGEGEKPYLILHHPFPVILGFHFPLLFSALVVASMKDTKEADFMLISFILATRNKAHEQPAGRNTALSSRLCLSAAPPPDVTTVLVADWSWRHEASKHRRQTSSVPPASCVNSRTTSPFSTEQET</sequence>
<protein>
    <submittedName>
        <fullName evidence="3">Uncharacterized protein</fullName>
    </submittedName>
</protein>
<evidence type="ECO:0000313" key="3">
    <source>
        <dbReference type="EMBL" id="KAJ1200276.1"/>
    </source>
</evidence>
<feature type="transmembrane region" description="Helical" evidence="2">
    <location>
        <begin position="82"/>
        <end position="102"/>
    </location>
</feature>
<evidence type="ECO:0000313" key="4">
    <source>
        <dbReference type="Proteomes" id="UP001066276"/>
    </source>
</evidence>
<feature type="region of interest" description="Disordered" evidence="1">
    <location>
        <begin position="163"/>
        <end position="192"/>
    </location>
</feature>
<feature type="compositionally biased region" description="Polar residues" evidence="1">
    <location>
        <begin position="169"/>
        <end position="192"/>
    </location>
</feature>
<organism evidence="3 4">
    <name type="scientific">Pleurodeles waltl</name>
    <name type="common">Iberian ribbed newt</name>
    <dbReference type="NCBI Taxonomy" id="8319"/>
    <lineage>
        <taxon>Eukaryota</taxon>
        <taxon>Metazoa</taxon>
        <taxon>Chordata</taxon>
        <taxon>Craniata</taxon>
        <taxon>Vertebrata</taxon>
        <taxon>Euteleostomi</taxon>
        <taxon>Amphibia</taxon>
        <taxon>Batrachia</taxon>
        <taxon>Caudata</taxon>
        <taxon>Salamandroidea</taxon>
        <taxon>Salamandridae</taxon>
        <taxon>Pleurodelinae</taxon>
        <taxon>Pleurodeles</taxon>
    </lineage>
</organism>
<comment type="caution">
    <text evidence="3">The sequence shown here is derived from an EMBL/GenBank/DDBJ whole genome shotgun (WGS) entry which is preliminary data.</text>
</comment>
<evidence type="ECO:0000256" key="1">
    <source>
        <dbReference type="SAM" id="MobiDB-lite"/>
    </source>
</evidence>